<dbReference type="Pfam" id="PF00534">
    <property type="entry name" value="Glycos_transf_1"/>
    <property type="match status" value="1"/>
</dbReference>
<protein>
    <submittedName>
        <fullName evidence="3">Glycosyltransferase involved in cell wall bisynthesis</fullName>
    </submittedName>
</protein>
<proteinExistence type="predicted"/>
<feature type="domain" description="DUF3492" evidence="2">
    <location>
        <begin position="14"/>
        <end position="269"/>
    </location>
</feature>
<dbReference type="GO" id="GO:0016757">
    <property type="term" value="F:glycosyltransferase activity"/>
    <property type="evidence" value="ECO:0007669"/>
    <property type="project" value="InterPro"/>
</dbReference>
<keyword evidence="4" id="KW-1185">Reference proteome</keyword>
<dbReference type="Pfam" id="PF11997">
    <property type="entry name" value="DUF3492"/>
    <property type="match status" value="1"/>
</dbReference>
<evidence type="ECO:0000313" key="4">
    <source>
        <dbReference type="Proteomes" id="UP000199315"/>
    </source>
</evidence>
<dbReference type="PANTHER" id="PTHR12526:SF608">
    <property type="entry name" value="PELF"/>
    <property type="match status" value="1"/>
</dbReference>
<reference evidence="3 4" key="1">
    <citation type="submission" date="2016-09" db="EMBL/GenBank/DDBJ databases">
        <authorList>
            <person name="Capua I."/>
            <person name="De Benedictis P."/>
            <person name="Joannis T."/>
            <person name="Lombin L.H."/>
            <person name="Cattoli G."/>
        </authorList>
    </citation>
    <scope>NUCLEOTIDE SEQUENCE [LARGE SCALE GENOMIC DNA]</scope>
    <source>
        <strain evidence="3 4">GluBS11</strain>
    </source>
</reference>
<dbReference type="InterPro" id="IPR022622">
    <property type="entry name" value="DUF3492"/>
</dbReference>
<dbReference type="InterPro" id="IPR047691">
    <property type="entry name" value="PelF-like"/>
</dbReference>
<evidence type="ECO:0000313" key="3">
    <source>
        <dbReference type="EMBL" id="SCP98700.1"/>
    </source>
</evidence>
<evidence type="ECO:0000259" key="2">
    <source>
        <dbReference type="Pfam" id="PF11997"/>
    </source>
</evidence>
<dbReference type="InterPro" id="IPR001296">
    <property type="entry name" value="Glyco_trans_1"/>
</dbReference>
<evidence type="ECO:0000259" key="1">
    <source>
        <dbReference type="Pfam" id="PF00534"/>
    </source>
</evidence>
<sequence length="478" mass="54956">MAGGRLGNGRNNLKVCLILEGSYPYVYGGVSSWTHQYIQAMPDVEFILWCIAAKAEERGKFKFQIPGNVTEIHEVFLDDALKMKASGRNKVKLRECEAEELEKLLECRSLNWDTLFELFQNKRMKPMALMTSLEFWNILENICLKKYPFAAFSDFFHTVRSMLLPELFLMTKEVPEADIYHATATGYSGLLGSMGKWKYGKPFILTEHGIYTREREEEILRAKWVIPYYKQQWIDLFYTFSDCAYSHADVITALFERANRIQEDLGCNPQKLRVLPNGVHYDRFSGIPVKKKDGYIDIGAVVRIAKIKDIKTMIYAFAELKISLPESRLHIMGDVDDEEYFTECRQLVQQLGTEDIIFTGVVNVIEYMEKFDFTILTSISEGQPLSVLESFAAKRPCVVTDVGCCRELIDGSREDAIGAAGICVAPMNKEALTHAMYRMATDENMRMNMGEAGQERVRRYYTHESSMSRYKELYKEVV</sequence>
<keyword evidence="3" id="KW-0808">Transferase</keyword>
<accession>A0A1D3TWP0</accession>
<dbReference type="EMBL" id="FMKA01000024">
    <property type="protein sequence ID" value="SCP98700.1"/>
    <property type="molecule type" value="Genomic_DNA"/>
</dbReference>
<dbReference type="Gene3D" id="3.40.50.2000">
    <property type="entry name" value="Glycogen Phosphorylase B"/>
    <property type="match status" value="2"/>
</dbReference>
<organism evidence="3 4">
    <name type="scientific">Anaerobium acetethylicum</name>
    <dbReference type="NCBI Taxonomy" id="1619234"/>
    <lineage>
        <taxon>Bacteria</taxon>
        <taxon>Bacillati</taxon>
        <taxon>Bacillota</taxon>
        <taxon>Clostridia</taxon>
        <taxon>Lachnospirales</taxon>
        <taxon>Lachnospiraceae</taxon>
        <taxon>Anaerobium</taxon>
    </lineage>
</organism>
<feature type="domain" description="Glycosyl transferase family 1" evidence="1">
    <location>
        <begin position="291"/>
        <end position="456"/>
    </location>
</feature>
<name>A0A1D3TWP0_9FIRM</name>
<dbReference type="STRING" id="1619234.SAMN05421730_102438"/>
<gene>
    <name evidence="3" type="ORF">SAMN05421730_102438</name>
</gene>
<dbReference type="AlphaFoldDB" id="A0A1D3TWP0"/>
<dbReference type="NCBIfam" id="NF038011">
    <property type="entry name" value="PelF"/>
    <property type="match status" value="1"/>
</dbReference>
<dbReference type="SUPFAM" id="SSF53756">
    <property type="entry name" value="UDP-Glycosyltransferase/glycogen phosphorylase"/>
    <property type="match status" value="1"/>
</dbReference>
<dbReference type="PANTHER" id="PTHR12526">
    <property type="entry name" value="GLYCOSYLTRANSFERASE"/>
    <property type="match status" value="1"/>
</dbReference>
<dbReference type="Proteomes" id="UP000199315">
    <property type="component" value="Unassembled WGS sequence"/>
</dbReference>